<feature type="region of interest" description="Disordered" evidence="1">
    <location>
        <begin position="190"/>
        <end position="221"/>
    </location>
</feature>
<dbReference type="Proteomes" id="UP000622166">
    <property type="component" value="Unassembled WGS sequence"/>
</dbReference>
<dbReference type="AlphaFoldDB" id="A0A918UKR6"/>
<dbReference type="RefSeq" id="WP_189861307.1">
    <property type="nucleotide sequence ID" value="NZ_BMVW01000008.1"/>
</dbReference>
<feature type="compositionally biased region" description="Low complexity" evidence="1">
    <location>
        <begin position="203"/>
        <end position="221"/>
    </location>
</feature>
<sequence length="221" mass="22108">MTEGPAVPEGPAVTPAAPCAAPAVRRTLPFLLATGLALAASACGIPATGVVEAGEPATGVLEPGTAVPAEVTGPAAHADTVLVYFLRNGSLVPVTRTVDSPADPGPALLMLFKGPDDQEREEGLATELRPFTVMPTVRTDGATVVIELPEAVGKLSDTATDQLACTAAAARLRQDPDLAAAQVTVTVEQPGGRLAGRSSDHCPGAPTAAEPTAAASVPAVR</sequence>
<accession>A0A918UKR6</accession>
<organism evidence="2 3">
    <name type="scientific">Streptomyces poonensis</name>
    <dbReference type="NCBI Taxonomy" id="68255"/>
    <lineage>
        <taxon>Bacteria</taxon>
        <taxon>Bacillati</taxon>
        <taxon>Actinomycetota</taxon>
        <taxon>Actinomycetes</taxon>
        <taxon>Kitasatosporales</taxon>
        <taxon>Streptomycetaceae</taxon>
        <taxon>Streptomyces</taxon>
    </lineage>
</organism>
<evidence type="ECO:0000256" key="1">
    <source>
        <dbReference type="SAM" id="MobiDB-lite"/>
    </source>
</evidence>
<reference evidence="2" key="1">
    <citation type="journal article" date="2014" name="Int. J. Syst. Evol. Microbiol.">
        <title>Complete genome sequence of Corynebacterium casei LMG S-19264T (=DSM 44701T), isolated from a smear-ripened cheese.</title>
        <authorList>
            <consortium name="US DOE Joint Genome Institute (JGI-PGF)"/>
            <person name="Walter F."/>
            <person name="Albersmeier A."/>
            <person name="Kalinowski J."/>
            <person name="Ruckert C."/>
        </authorList>
    </citation>
    <scope>NUCLEOTIDE SEQUENCE</scope>
    <source>
        <strain evidence="2">JCM 4815</strain>
    </source>
</reference>
<name>A0A918UKR6_9ACTN</name>
<evidence type="ECO:0000313" key="2">
    <source>
        <dbReference type="EMBL" id="GGZ17531.1"/>
    </source>
</evidence>
<dbReference type="EMBL" id="BMVW01000008">
    <property type="protein sequence ID" value="GGZ17531.1"/>
    <property type="molecule type" value="Genomic_DNA"/>
</dbReference>
<comment type="caution">
    <text evidence="2">The sequence shown here is derived from an EMBL/GenBank/DDBJ whole genome shotgun (WGS) entry which is preliminary data.</text>
</comment>
<reference evidence="2" key="2">
    <citation type="submission" date="2020-09" db="EMBL/GenBank/DDBJ databases">
        <authorList>
            <person name="Sun Q."/>
            <person name="Ohkuma M."/>
        </authorList>
    </citation>
    <scope>NUCLEOTIDE SEQUENCE</scope>
    <source>
        <strain evidence="2">JCM 4815</strain>
    </source>
</reference>
<gene>
    <name evidence="2" type="ORF">GCM10010365_41710</name>
</gene>
<proteinExistence type="predicted"/>
<protein>
    <recommendedName>
        <fullName evidence="4">GerMN domain-containing protein</fullName>
    </recommendedName>
</protein>
<evidence type="ECO:0000313" key="3">
    <source>
        <dbReference type="Proteomes" id="UP000622166"/>
    </source>
</evidence>
<evidence type="ECO:0008006" key="4">
    <source>
        <dbReference type="Google" id="ProtNLM"/>
    </source>
</evidence>
<keyword evidence="3" id="KW-1185">Reference proteome</keyword>